<sequence>MAGLKEELTCPICLDIYREPMCLNCSHSFCRECIKQALRCQPDSPQCPLCHSSIGELLPNFHLRNIVQKFMEAPASQEEEKQEAQCEEKGEGSGQQEEVILCDSCLQEPQPAVKTCLSCEASLCQAHLSKHNSKSAQKNHVLVEPCDKSFPGTLETLKNHEDALNQVLANLLKQEEGLKVCFKVPYHLGNGCMLVTNKKKFSFALPQIVDSEVFLIPGWFLMYF</sequence>
<accession>A0A8C5X7T3</accession>
<dbReference type="InterPro" id="IPR017907">
    <property type="entry name" value="Znf_RING_CS"/>
</dbReference>
<dbReference type="PANTHER" id="PTHR25465">
    <property type="entry name" value="B-BOX DOMAIN CONTAINING"/>
    <property type="match status" value="1"/>
</dbReference>
<organism evidence="6 7">
    <name type="scientific">Malurus cyaneus samueli</name>
    <dbReference type="NCBI Taxonomy" id="2593467"/>
    <lineage>
        <taxon>Eukaryota</taxon>
        <taxon>Metazoa</taxon>
        <taxon>Chordata</taxon>
        <taxon>Craniata</taxon>
        <taxon>Vertebrata</taxon>
        <taxon>Euteleostomi</taxon>
        <taxon>Archelosauria</taxon>
        <taxon>Archosauria</taxon>
        <taxon>Dinosauria</taxon>
        <taxon>Saurischia</taxon>
        <taxon>Theropoda</taxon>
        <taxon>Coelurosauria</taxon>
        <taxon>Aves</taxon>
        <taxon>Neognathae</taxon>
        <taxon>Neoaves</taxon>
        <taxon>Telluraves</taxon>
        <taxon>Australaves</taxon>
        <taxon>Passeriformes</taxon>
        <taxon>Meliphagoidea</taxon>
        <taxon>Maluridae</taxon>
        <taxon>Malurus</taxon>
    </lineage>
</organism>
<dbReference type="InterPro" id="IPR001841">
    <property type="entry name" value="Znf_RING"/>
</dbReference>
<evidence type="ECO:0000256" key="1">
    <source>
        <dbReference type="ARBA" id="ARBA00022723"/>
    </source>
</evidence>
<reference evidence="6" key="1">
    <citation type="submission" date="2025-08" db="UniProtKB">
        <authorList>
            <consortium name="Ensembl"/>
        </authorList>
    </citation>
    <scope>IDENTIFICATION</scope>
</reference>
<dbReference type="PROSITE" id="PS00518">
    <property type="entry name" value="ZF_RING_1"/>
    <property type="match status" value="1"/>
</dbReference>
<dbReference type="Gene3D" id="3.30.40.10">
    <property type="entry name" value="Zinc/RING finger domain, C3HC4 (zinc finger)"/>
    <property type="match status" value="1"/>
</dbReference>
<dbReference type="Pfam" id="PF13445">
    <property type="entry name" value="zf-RING_UBOX"/>
    <property type="match status" value="1"/>
</dbReference>
<dbReference type="SUPFAM" id="SSF57850">
    <property type="entry name" value="RING/U-box"/>
    <property type="match status" value="1"/>
</dbReference>
<dbReference type="Ensembl" id="ENSMCST00000017589.1">
    <property type="protein sequence ID" value="ENSMCSP00000017154.1"/>
    <property type="gene ID" value="ENSMCSG00000012068.1"/>
</dbReference>
<dbReference type="GO" id="GO:0008270">
    <property type="term" value="F:zinc ion binding"/>
    <property type="evidence" value="ECO:0007669"/>
    <property type="project" value="UniProtKB-KW"/>
</dbReference>
<evidence type="ECO:0000313" key="6">
    <source>
        <dbReference type="Ensembl" id="ENSMCSP00000017154.1"/>
    </source>
</evidence>
<dbReference type="PROSITE" id="PS50089">
    <property type="entry name" value="ZF_RING_2"/>
    <property type="match status" value="1"/>
</dbReference>
<evidence type="ECO:0000259" key="5">
    <source>
        <dbReference type="PROSITE" id="PS50089"/>
    </source>
</evidence>
<dbReference type="Pfam" id="PF22586">
    <property type="entry name" value="ANCHR-like_BBOX"/>
    <property type="match status" value="1"/>
</dbReference>
<name>A0A8C5X7T3_9PASS</name>
<keyword evidence="1" id="KW-0479">Metal-binding</keyword>
<feature type="domain" description="RING-type" evidence="5">
    <location>
        <begin position="10"/>
        <end position="51"/>
    </location>
</feature>
<dbReference type="InterPro" id="IPR013083">
    <property type="entry name" value="Znf_RING/FYVE/PHD"/>
</dbReference>
<keyword evidence="2 4" id="KW-0863">Zinc-finger</keyword>
<keyword evidence="3" id="KW-0862">Zinc</keyword>
<proteinExistence type="predicted"/>
<evidence type="ECO:0000313" key="7">
    <source>
        <dbReference type="Proteomes" id="UP000694560"/>
    </source>
</evidence>
<evidence type="ECO:0000256" key="2">
    <source>
        <dbReference type="ARBA" id="ARBA00022771"/>
    </source>
</evidence>
<evidence type="ECO:0000256" key="4">
    <source>
        <dbReference type="PROSITE-ProRule" id="PRU00175"/>
    </source>
</evidence>
<dbReference type="Proteomes" id="UP000694560">
    <property type="component" value="Unplaced"/>
</dbReference>
<dbReference type="InterPro" id="IPR051051">
    <property type="entry name" value="E3_ubiq-ligase_TRIM/RNF"/>
</dbReference>
<dbReference type="InterPro" id="IPR027370">
    <property type="entry name" value="Znf-RING_euk"/>
</dbReference>
<dbReference type="PANTHER" id="PTHR25465:SF77">
    <property type="entry name" value="E3 UBIQUITIN_ISG15 LIGASE TRIM25"/>
    <property type="match status" value="1"/>
</dbReference>
<dbReference type="Gene3D" id="4.10.830.40">
    <property type="match status" value="1"/>
</dbReference>
<evidence type="ECO:0000256" key="3">
    <source>
        <dbReference type="ARBA" id="ARBA00022833"/>
    </source>
</evidence>
<protein>
    <recommendedName>
        <fullName evidence="5">RING-type domain-containing protein</fullName>
    </recommendedName>
</protein>
<dbReference type="AlphaFoldDB" id="A0A8C5X7T3"/>
<dbReference type="SMART" id="SM00184">
    <property type="entry name" value="RING"/>
    <property type="match status" value="1"/>
</dbReference>
<keyword evidence="7" id="KW-1185">Reference proteome</keyword>
<reference evidence="6" key="2">
    <citation type="submission" date="2025-09" db="UniProtKB">
        <authorList>
            <consortium name="Ensembl"/>
        </authorList>
    </citation>
    <scope>IDENTIFICATION</scope>
</reference>
<dbReference type="OrthoDB" id="9049620at2759"/>